<dbReference type="AlphaFoldDB" id="A0A4V0YDX2"/>
<dbReference type="RefSeq" id="WP_129202113.1">
    <property type="nucleotide sequence ID" value="NZ_CP035495.1"/>
</dbReference>
<reference evidence="1 2" key="1">
    <citation type="submission" date="2019-01" db="EMBL/GenBank/DDBJ databases">
        <title>Genome sequencing of strain 2JSPR-7.</title>
        <authorList>
            <person name="Heo J."/>
            <person name="Kim S.-J."/>
            <person name="Kim J.-S."/>
            <person name="Hong S.-B."/>
            <person name="Kwon S.-W."/>
        </authorList>
    </citation>
    <scope>NUCLEOTIDE SEQUENCE [LARGE SCALE GENOMIC DNA]</scope>
    <source>
        <strain evidence="1 2">2JSPR-7</strain>
    </source>
</reference>
<dbReference type="Pfam" id="PF04237">
    <property type="entry name" value="YjbR"/>
    <property type="match status" value="1"/>
</dbReference>
<dbReference type="KEGG" id="xyl:ET495_01710"/>
<gene>
    <name evidence="1" type="ORF">ET495_01710</name>
</gene>
<dbReference type="EMBL" id="CP035495">
    <property type="protein sequence ID" value="QAY62201.1"/>
    <property type="molecule type" value="Genomic_DNA"/>
</dbReference>
<name>A0A4V0YDX2_9MICO</name>
<protein>
    <recommendedName>
        <fullName evidence="3">MmcQ/YjbR family DNA-binding protein</fullName>
    </recommendedName>
</protein>
<evidence type="ECO:0000313" key="2">
    <source>
        <dbReference type="Proteomes" id="UP000291758"/>
    </source>
</evidence>
<sequence length="132" mass="13804">MATFDDVARLAAQLPAVTQAVRGGHRPGLAWSVEGKVFAWERAFSKADVTRYGSDPVPGGPILALVVEDLAEKAAVLDAGRPGFFTIPHFAGYAAVLVQLDAADDGDLRDALTDAWLAVAPDGLAKAYVAGR</sequence>
<evidence type="ECO:0008006" key="3">
    <source>
        <dbReference type="Google" id="ProtNLM"/>
    </source>
</evidence>
<organism evidence="1 2">
    <name type="scientific">Xylanimonas allomyrinae</name>
    <dbReference type="NCBI Taxonomy" id="2509459"/>
    <lineage>
        <taxon>Bacteria</taxon>
        <taxon>Bacillati</taxon>
        <taxon>Actinomycetota</taxon>
        <taxon>Actinomycetes</taxon>
        <taxon>Micrococcales</taxon>
        <taxon>Promicromonosporaceae</taxon>
        <taxon>Xylanimonas</taxon>
    </lineage>
</organism>
<dbReference type="InterPro" id="IPR058532">
    <property type="entry name" value="YjbR/MT2646/Rv2570-like"/>
</dbReference>
<accession>A0A4V0YDX2</accession>
<keyword evidence="2" id="KW-1185">Reference proteome</keyword>
<dbReference type="Proteomes" id="UP000291758">
    <property type="component" value="Chromosome"/>
</dbReference>
<dbReference type="OrthoDB" id="954305at2"/>
<evidence type="ECO:0000313" key="1">
    <source>
        <dbReference type="EMBL" id="QAY62201.1"/>
    </source>
</evidence>
<proteinExistence type="predicted"/>